<dbReference type="InterPro" id="IPR050428">
    <property type="entry name" value="TCS_sensor_his_kinase"/>
</dbReference>
<dbReference type="SUPFAM" id="SSF47384">
    <property type="entry name" value="Homodimeric domain of signal transducing histidine kinase"/>
    <property type="match status" value="1"/>
</dbReference>
<dbReference type="Pfam" id="PF02518">
    <property type="entry name" value="HATPase_c"/>
    <property type="match status" value="1"/>
</dbReference>
<evidence type="ECO:0000256" key="5">
    <source>
        <dbReference type="ARBA" id="ARBA00022692"/>
    </source>
</evidence>
<dbReference type="RefSeq" id="WP_131612934.1">
    <property type="nucleotide sequence ID" value="NZ_SJSM01000041.1"/>
</dbReference>
<evidence type="ECO:0000256" key="6">
    <source>
        <dbReference type="ARBA" id="ARBA00022777"/>
    </source>
</evidence>
<evidence type="ECO:0000256" key="2">
    <source>
        <dbReference type="ARBA" id="ARBA00012438"/>
    </source>
</evidence>
<reference evidence="10 11" key="1">
    <citation type="submission" date="2019-02" db="EMBL/GenBank/DDBJ databases">
        <title>Pedobacter sp. RP-3-8 sp. nov., isolated from Arctic soil.</title>
        <authorList>
            <person name="Dahal R.H."/>
        </authorList>
    </citation>
    <scope>NUCLEOTIDE SEQUENCE [LARGE SCALE GENOMIC DNA]</scope>
    <source>
        <strain evidence="10 11">RP-3-8</strain>
    </source>
</reference>
<dbReference type="InterPro" id="IPR036890">
    <property type="entry name" value="HATPase_C_sf"/>
</dbReference>
<dbReference type="Gene3D" id="3.30.565.10">
    <property type="entry name" value="Histidine kinase-like ATPase, C-terminal domain"/>
    <property type="match status" value="1"/>
</dbReference>
<protein>
    <recommendedName>
        <fullName evidence="2">histidine kinase</fullName>
        <ecNumber evidence="2">2.7.13.3</ecNumber>
    </recommendedName>
</protein>
<dbReference type="SMART" id="SM00387">
    <property type="entry name" value="HATPase_c"/>
    <property type="match status" value="1"/>
</dbReference>
<name>A0A4R0M922_9SPHI</name>
<comment type="caution">
    <text evidence="10">The sequence shown here is derived from an EMBL/GenBank/DDBJ whole genome shotgun (WGS) entry which is preliminary data.</text>
</comment>
<evidence type="ECO:0000256" key="1">
    <source>
        <dbReference type="ARBA" id="ARBA00000085"/>
    </source>
</evidence>
<keyword evidence="6 10" id="KW-0418">Kinase</keyword>
<keyword evidence="8" id="KW-0472">Membrane</keyword>
<keyword evidence="5 8" id="KW-0812">Transmembrane</keyword>
<dbReference type="Gene3D" id="1.10.287.130">
    <property type="match status" value="1"/>
</dbReference>
<keyword evidence="3" id="KW-0597">Phosphoprotein</keyword>
<feature type="domain" description="Histidine kinase" evidence="9">
    <location>
        <begin position="226"/>
        <end position="426"/>
    </location>
</feature>
<dbReference type="PROSITE" id="PS50109">
    <property type="entry name" value="HIS_KIN"/>
    <property type="match status" value="1"/>
</dbReference>
<evidence type="ECO:0000256" key="3">
    <source>
        <dbReference type="ARBA" id="ARBA00022553"/>
    </source>
</evidence>
<evidence type="ECO:0000256" key="7">
    <source>
        <dbReference type="ARBA" id="ARBA00022989"/>
    </source>
</evidence>
<dbReference type="InterPro" id="IPR003594">
    <property type="entry name" value="HATPase_dom"/>
</dbReference>
<keyword evidence="7 8" id="KW-1133">Transmembrane helix</keyword>
<organism evidence="10 11">
    <name type="scientific">Pedobacter hiemivivus</name>
    <dbReference type="NCBI Taxonomy" id="2530454"/>
    <lineage>
        <taxon>Bacteria</taxon>
        <taxon>Pseudomonadati</taxon>
        <taxon>Bacteroidota</taxon>
        <taxon>Sphingobacteriia</taxon>
        <taxon>Sphingobacteriales</taxon>
        <taxon>Sphingobacteriaceae</taxon>
        <taxon>Pedobacter</taxon>
    </lineage>
</organism>
<dbReference type="GO" id="GO:0000155">
    <property type="term" value="F:phosphorelay sensor kinase activity"/>
    <property type="evidence" value="ECO:0007669"/>
    <property type="project" value="InterPro"/>
</dbReference>
<evidence type="ECO:0000259" key="9">
    <source>
        <dbReference type="PROSITE" id="PS50109"/>
    </source>
</evidence>
<dbReference type="OrthoDB" id="1522504at2"/>
<gene>
    <name evidence="10" type="ORF">EZ444_26575</name>
</gene>
<keyword evidence="11" id="KW-1185">Reference proteome</keyword>
<dbReference type="GO" id="GO:0005886">
    <property type="term" value="C:plasma membrane"/>
    <property type="evidence" value="ECO:0007669"/>
    <property type="project" value="TreeGrafter"/>
</dbReference>
<dbReference type="EMBL" id="SJSM01000041">
    <property type="protein sequence ID" value="TCC82609.1"/>
    <property type="molecule type" value="Genomic_DNA"/>
</dbReference>
<evidence type="ECO:0000313" key="10">
    <source>
        <dbReference type="EMBL" id="TCC82609.1"/>
    </source>
</evidence>
<feature type="transmembrane region" description="Helical" evidence="8">
    <location>
        <begin position="12"/>
        <end position="36"/>
    </location>
</feature>
<dbReference type="Pfam" id="PF00512">
    <property type="entry name" value="HisKA"/>
    <property type="match status" value="1"/>
</dbReference>
<dbReference type="PANTHER" id="PTHR45436:SF5">
    <property type="entry name" value="SENSOR HISTIDINE KINASE TRCS"/>
    <property type="match status" value="1"/>
</dbReference>
<sequence>MKNLLNKPLRIFTLYSFIVLLCSIPVYFIIIDFIWVREVGEHNRIKSEATKQNFRSIKFKDGEMEKSIALWNRIQPETKLREVDALRPDSTYNEYRKNTYIPSKGLDRYEGRVTYFELNGKFYSVTIETNLEESYETILAITAVTALFFIILLIGFIRLNKKISTQLWRSFYESLQKIKSFDLSSLKKPEFDKTDVIEFEEMNSSVSRLMDGSINVYRQQREFTENASHELQTPLAVIQSKLDLLLQSQSLSAQQSAIIDETHKALTRVSRINKNLLLLAKIENQQYADQESINISLQLEEQIAQLSDFLATKNLKLQEQIAPDITMKGNKVLVEIMLTNILMNAVRHTVKNGEINIRLEQDRLTISNSGEASLNSEKLFKRFSSADANSPGTGLGLAIVREICSRYQWNVSYNFENGVHVFVLSF</sequence>
<keyword evidence="4" id="KW-0808">Transferase</keyword>
<evidence type="ECO:0000313" key="11">
    <source>
        <dbReference type="Proteomes" id="UP000291117"/>
    </source>
</evidence>
<dbReference type="InterPro" id="IPR003661">
    <property type="entry name" value="HisK_dim/P_dom"/>
</dbReference>
<dbReference type="PANTHER" id="PTHR45436">
    <property type="entry name" value="SENSOR HISTIDINE KINASE YKOH"/>
    <property type="match status" value="1"/>
</dbReference>
<dbReference type="CDD" id="cd00082">
    <property type="entry name" value="HisKA"/>
    <property type="match status" value="1"/>
</dbReference>
<proteinExistence type="predicted"/>
<dbReference type="EC" id="2.7.13.3" evidence="2"/>
<comment type="catalytic activity">
    <reaction evidence="1">
        <text>ATP + protein L-histidine = ADP + protein N-phospho-L-histidine.</text>
        <dbReference type="EC" id="2.7.13.3"/>
    </reaction>
</comment>
<dbReference type="Proteomes" id="UP000291117">
    <property type="component" value="Unassembled WGS sequence"/>
</dbReference>
<accession>A0A4R0M922</accession>
<dbReference type="SUPFAM" id="SSF55874">
    <property type="entry name" value="ATPase domain of HSP90 chaperone/DNA topoisomerase II/histidine kinase"/>
    <property type="match status" value="1"/>
</dbReference>
<dbReference type="AlphaFoldDB" id="A0A4R0M922"/>
<dbReference type="InterPro" id="IPR036097">
    <property type="entry name" value="HisK_dim/P_sf"/>
</dbReference>
<feature type="transmembrane region" description="Helical" evidence="8">
    <location>
        <begin position="138"/>
        <end position="159"/>
    </location>
</feature>
<dbReference type="SMART" id="SM00388">
    <property type="entry name" value="HisKA"/>
    <property type="match status" value="1"/>
</dbReference>
<evidence type="ECO:0000256" key="4">
    <source>
        <dbReference type="ARBA" id="ARBA00022679"/>
    </source>
</evidence>
<dbReference type="InterPro" id="IPR005467">
    <property type="entry name" value="His_kinase_dom"/>
</dbReference>
<evidence type="ECO:0000256" key="8">
    <source>
        <dbReference type="SAM" id="Phobius"/>
    </source>
</evidence>